<protein>
    <recommendedName>
        <fullName evidence="5">Ketoreductase domain-containing protein</fullName>
    </recommendedName>
</protein>
<evidence type="ECO:0000313" key="7">
    <source>
        <dbReference type="Proteomes" id="UP000663193"/>
    </source>
</evidence>
<dbReference type="SMART" id="SM00822">
    <property type="entry name" value="PKS_KR"/>
    <property type="match status" value="1"/>
</dbReference>
<dbReference type="InterPro" id="IPR020904">
    <property type="entry name" value="Sc_DH/Rdtase_CS"/>
</dbReference>
<dbReference type="PANTHER" id="PTHR44196">
    <property type="entry name" value="DEHYDROGENASE/REDUCTASE SDR FAMILY MEMBER 7B"/>
    <property type="match status" value="1"/>
</dbReference>
<evidence type="ECO:0000256" key="1">
    <source>
        <dbReference type="ARBA" id="ARBA00006484"/>
    </source>
</evidence>
<feature type="domain" description="Ketoreductase" evidence="5">
    <location>
        <begin position="6"/>
        <end position="178"/>
    </location>
</feature>
<keyword evidence="2" id="KW-0521">NADP</keyword>
<dbReference type="VEuPathDB" id="FungiDB:JI435_099300"/>
<proteinExistence type="inferred from homology"/>
<accession>A0A7U2FDP3</accession>
<sequence>MAARINTVLVIGGTAGIGEQLVRRFHGLGKKVIVTGRNQEKLKELAEQLIGLETRAFDITDITSLTSNTQEILASFPTLDTVIINAGIQKSFSLFDPTSISATSIALEISTNLTAPALLVQAFAPHLLSLALQGTQTTLFITSSSLAYVPLGFYPTYCASKAGIHALALALRQQLGFQAAEAQRNMRVVEIVPPYTDTGLDREHREATVAMQGGPEKAFPAMPLNEFVDGFFQALEQGDADGGPKKEIGVGFGQVGVDVWRGSLGKVYEGWGLST</sequence>
<dbReference type="Pfam" id="PF00106">
    <property type="entry name" value="adh_short"/>
    <property type="match status" value="1"/>
</dbReference>
<dbReference type="GO" id="GO:0016491">
    <property type="term" value="F:oxidoreductase activity"/>
    <property type="evidence" value="ECO:0007669"/>
    <property type="project" value="UniProtKB-KW"/>
</dbReference>
<gene>
    <name evidence="6" type="ORF">JI435_099300</name>
</gene>
<dbReference type="PANTHER" id="PTHR44196:SF1">
    <property type="entry name" value="DEHYDROGENASE_REDUCTASE SDR FAMILY MEMBER 7B"/>
    <property type="match status" value="1"/>
</dbReference>
<dbReference type="InterPro" id="IPR002347">
    <property type="entry name" value="SDR_fam"/>
</dbReference>
<dbReference type="KEGG" id="pno:SNOG_09930"/>
<dbReference type="AlphaFoldDB" id="A0A7U2FDP3"/>
<evidence type="ECO:0000256" key="3">
    <source>
        <dbReference type="ARBA" id="ARBA00023002"/>
    </source>
</evidence>
<comment type="similarity">
    <text evidence="1">Belongs to the short-chain dehydrogenases/reductases (SDR) family.</text>
</comment>
<dbReference type="Proteomes" id="UP000663193">
    <property type="component" value="Chromosome 15"/>
</dbReference>
<dbReference type="SUPFAM" id="SSF51735">
    <property type="entry name" value="NAD(P)-binding Rossmann-fold domains"/>
    <property type="match status" value="1"/>
</dbReference>
<keyword evidence="3" id="KW-0560">Oxidoreductase</keyword>
<dbReference type="RefSeq" id="XP_001800216.1">
    <property type="nucleotide sequence ID" value="XM_001800164.1"/>
</dbReference>
<evidence type="ECO:0000259" key="5">
    <source>
        <dbReference type="SMART" id="SM00822"/>
    </source>
</evidence>
<dbReference type="InterPro" id="IPR057326">
    <property type="entry name" value="KR_dom"/>
</dbReference>
<reference evidence="7" key="1">
    <citation type="journal article" date="2021" name="BMC Genomics">
        <title>Chromosome-level genome assembly and manually-curated proteome of model necrotroph Parastagonospora nodorum Sn15 reveals a genome-wide trove of candidate effector homologs, and redundancy of virulence-related functions within an accessory chromosome.</title>
        <authorList>
            <person name="Bertazzoni S."/>
            <person name="Jones D.A.B."/>
            <person name="Phan H.T."/>
            <person name="Tan K.-C."/>
            <person name="Hane J.K."/>
        </authorList>
    </citation>
    <scope>NUCLEOTIDE SEQUENCE [LARGE SCALE GENOMIC DNA]</scope>
    <source>
        <strain evidence="7">SN15 / ATCC MYA-4574 / FGSC 10173)</strain>
    </source>
</reference>
<dbReference type="PROSITE" id="PS00061">
    <property type="entry name" value="ADH_SHORT"/>
    <property type="match status" value="1"/>
</dbReference>
<dbReference type="OMA" id="CIIEHFK"/>
<dbReference type="EMBL" id="CP069037">
    <property type="protein sequence ID" value="QRD03163.1"/>
    <property type="molecule type" value="Genomic_DNA"/>
</dbReference>
<keyword evidence="7" id="KW-1185">Reference proteome</keyword>
<evidence type="ECO:0000256" key="4">
    <source>
        <dbReference type="ARBA" id="ARBA00037096"/>
    </source>
</evidence>
<dbReference type="InterPro" id="IPR036291">
    <property type="entry name" value="NAD(P)-bd_dom_sf"/>
</dbReference>
<dbReference type="PRINTS" id="PR00081">
    <property type="entry name" value="GDHRDH"/>
</dbReference>
<evidence type="ECO:0000256" key="2">
    <source>
        <dbReference type="ARBA" id="ARBA00022857"/>
    </source>
</evidence>
<evidence type="ECO:0000313" key="6">
    <source>
        <dbReference type="EMBL" id="QRD03163.1"/>
    </source>
</evidence>
<name>A0A7U2FDP3_PHANO</name>
<dbReference type="Gene3D" id="3.40.50.720">
    <property type="entry name" value="NAD(P)-binding Rossmann-like Domain"/>
    <property type="match status" value="1"/>
</dbReference>
<organism evidence="6 7">
    <name type="scientific">Phaeosphaeria nodorum (strain SN15 / ATCC MYA-4574 / FGSC 10173)</name>
    <name type="common">Glume blotch fungus</name>
    <name type="synonym">Parastagonospora nodorum</name>
    <dbReference type="NCBI Taxonomy" id="321614"/>
    <lineage>
        <taxon>Eukaryota</taxon>
        <taxon>Fungi</taxon>
        <taxon>Dikarya</taxon>
        <taxon>Ascomycota</taxon>
        <taxon>Pezizomycotina</taxon>
        <taxon>Dothideomycetes</taxon>
        <taxon>Pleosporomycetidae</taxon>
        <taxon>Pleosporales</taxon>
        <taxon>Pleosporineae</taxon>
        <taxon>Phaeosphaeriaceae</taxon>
        <taxon>Parastagonospora</taxon>
    </lineage>
</organism>
<dbReference type="OrthoDB" id="37659at2759"/>
<dbReference type="FunFam" id="3.40.50.720:FF:001291">
    <property type="entry name" value="Short-chain alcohol dehydrogenase"/>
    <property type="match status" value="1"/>
</dbReference>
<comment type="function">
    <text evidence="4">Putative oxidoreductase.</text>
</comment>